<protein>
    <submittedName>
        <fullName evidence="1">10865_t:CDS:1</fullName>
    </submittedName>
</protein>
<name>A0ACA9R3N1_9GLOM</name>
<keyword evidence="2" id="KW-1185">Reference proteome</keyword>
<evidence type="ECO:0000313" key="2">
    <source>
        <dbReference type="Proteomes" id="UP000789702"/>
    </source>
</evidence>
<dbReference type="Proteomes" id="UP000789702">
    <property type="component" value="Unassembled WGS sequence"/>
</dbReference>
<proteinExistence type="predicted"/>
<organism evidence="1 2">
    <name type="scientific">Dentiscutata heterogama</name>
    <dbReference type="NCBI Taxonomy" id="1316150"/>
    <lineage>
        <taxon>Eukaryota</taxon>
        <taxon>Fungi</taxon>
        <taxon>Fungi incertae sedis</taxon>
        <taxon>Mucoromycota</taxon>
        <taxon>Glomeromycotina</taxon>
        <taxon>Glomeromycetes</taxon>
        <taxon>Diversisporales</taxon>
        <taxon>Gigasporaceae</taxon>
        <taxon>Dentiscutata</taxon>
    </lineage>
</organism>
<feature type="non-terminal residue" evidence="1">
    <location>
        <position position="66"/>
    </location>
</feature>
<comment type="caution">
    <text evidence="1">The sequence shown here is derived from an EMBL/GenBank/DDBJ whole genome shotgun (WGS) entry which is preliminary data.</text>
</comment>
<dbReference type="EMBL" id="CAJVPU010059553">
    <property type="protein sequence ID" value="CAG8775531.1"/>
    <property type="molecule type" value="Genomic_DNA"/>
</dbReference>
<reference evidence="1" key="1">
    <citation type="submission" date="2021-06" db="EMBL/GenBank/DDBJ databases">
        <authorList>
            <person name="Kallberg Y."/>
            <person name="Tangrot J."/>
            <person name="Rosling A."/>
        </authorList>
    </citation>
    <scope>NUCLEOTIDE SEQUENCE</scope>
    <source>
        <strain evidence="1">IL203A</strain>
    </source>
</reference>
<feature type="non-terminal residue" evidence="1">
    <location>
        <position position="1"/>
    </location>
</feature>
<gene>
    <name evidence="1" type="ORF">DHETER_LOCUS16094</name>
</gene>
<evidence type="ECO:0000313" key="1">
    <source>
        <dbReference type="EMBL" id="CAG8775531.1"/>
    </source>
</evidence>
<accession>A0ACA9R3N1</accession>
<sequence>SDSKLKRTRHTVNSENGDIYFVRFSESNVELAKCSLVQTQKSDVSSITFFPNDGFSNDLDEIVKGL</sequence>